<evidence type="ECO:0008006" key="3">
    <source>
        <dbReference type="Google" id="ProtNLM"/>
    </source>
</evidence>
<dbReference type="EMBL" id="VKHS01000006">
    <property type="protein sequence ID" value="MBB0228079.1"/>
    <property type="molecule type" value="Genomic_DNA"/>
</dbReference>
<keyword evidence="2" id="KW-1185">Reference proteome</keyword>
<evidence type="ECO:0000313" key="1">
    <source>
        <dbReference type="EMBL" id="MBB0228079.1"/>
    </source>
</evidence>
<sequence length="323" mass="35287">MSTLTPPFAPGAVRVGDWDFGDFPYGLEPLVMPPAGHAGASAEHRSVTLPPCEPERICLELRALTGSRPGIAHLGVPSAPSYDQLFWFRWITGHQVTFALWRLMGRILEELSPRDPVPGPAAMERLESYTHCYCAMLLYSGSCPRALYQSLIRPAMFLQHRGFSGLWAPDFTQVRGLMRGRPVPWLRDGRATGLRAAVHSQREVHDSVAARLVPGGRSLLQQSVTENPVRPSERTAVLYDNFFMTLRGPVPDEAVAGQLLRRLRAVGLDLAVNGLYPLGRDEDGEGAEGWNGSVARCERRLGTVLANAAAHAAGPARQAPQTV</sequence>
<name>A0A7W3SZC0_9ACTN</name>
<dbReference type="AlphaFoldDB" id="A0A7W3SZC0"/>
<evidence type="ECO:0000313" key="2">
    <source>
        <dbReference type="Proteomes" id="UP000530234"/>
    </source>
</evidence>
<proteinExistence type="predicted"/>
<reference evidence="2" key="1">
    <citation type="submission" date="2019-10" db="EMBL/GenBank/DDBJ databases">
        <title>Streptomyces sp. nov., a novel actinobacterium isolated from alkaline environment.</title>
        <authorList>
            <person name="Golinska P."/>
        </authorList>
    </citation>
    <scope>NUCLEOTIDE SEQUENCE [LARGE SCALE GENOMIC DNA]</scope>
    <source>
        <strain evidence="2">DSM 42108</strain>
    </source>
</reference>
<accession>A0A7W3SZC0</accession>
<comment type="caution">
    <text evidence="1">The sequence shown here is derived from an EMBL/GenBank/DDBJ whole genome shotgun (WGS) entry which is preliminary data.</text>
</comment>
<dbReference type="Proteomes" id="UP000530234">
    <property type="component" value="Unassembled WGS sequence"/>
</dbReference>
<organism evidence="1 2">
    <name type="scientific">Streptomyces calidiresistens</name>
    <dbReference type="NCBI Taxonomy" id="1485586"/>
    <lineage>
        <taxon>Bacteria</taxon>
        <taxon>Bacillati</taxon>
        <taxon>Actinomycetota</taxon>
        <taxon>Actinomycetes</taxon>
        <taxon>Kitasatosporales</taxon>
        <taxon>Streptomycetaceae</taxon>
        <taxon>Streptomyces</taxon>
    </lineage>
</organism>
<dbReference type="RefSeq" id="WP_143616447.1">
    <property type="nucleotide sequence ID" value="NZ_VKHS01000006.1"/>
</dbReference>
<protein>
    <recommendedName>
        <fullName evidence="3">L-tyrosine 3-hydroxylase</fullName>
    </recommendedName>
</protein>
<gene>
    <name evidence="1" type="ORF">FOE67_00770</name>
</gene>